<keyword evidence="1" id="KW-0456">Lyase</keyword>
<accession>A0A5B9Q9N0</accession>
<gene>
    <name evidence="5" type="ORF">Pr1d_17290</name>
</gene>
<dbReference type="InterPro" id="IPR017939">
    <property type="entry name" value="G-Glutamylcylcotransferase"/>
</dbReference>
<evidence type="ECO:0000256" key="2">
    <source>
        <dbReference type="PIRSR" id="PIRSR617939-1"/>
    </source>
</evidence>
<feature type="binding site" evidence="3">
    <location>
        <position position="124"/>
    </location>
    <ligand>
        <name>substrate</name>
    </ligand>
</feature>
<evidence type="ECO:0000259" key="4">
    <source>
        <dbReference type="Pfam" id="PF06094"/>
    </source>
</evidence>
<organism evidence="5 6">
    <name type="scientific">Bythopirellula goksoeyrii</name>
    <dbReference type="NCBI Taxonomy" id="1400387"/>
    <lineage>
        <taxon>Bacteria</taxon>
        <taxon>Pseudomonadati</taxon>
        <taxon>Planctomycetota</taxon>
        <taxon>Planctomycetia</taxon>
        <taxon>Pirellulales</taxon>
        <taxon>Lacipirellulaceae</taxon>
        <taxon>Bythopirellula</taxon>
    </lineage>
</organism>
<evidence type="ECO:0000313" key="5">
    <source>
        <dbReference type="EMBL" id="QEG34449.1"/>
    </source>
</evidence>
<dbReference type="CDD" id="cd06661">
    <property type="entry name" value="GGCT_like"/>
    <property type="match status" value="1"/>
</dbReference>
<dbReference type="Proteomes" id="UP000323917">
    <property type="component" value="Chromosome"/>
</dbReference>
<dbReference type="SUPFAM" id="SSF110857">
    <property type="entry name" value="Gamma-glutamyl cyclotransferase-like"/>
    <property type="match status" value="1"/>
</dbReference>
<sequence>MKYFAYGSNCNHAIMEKKGVRFSSCQRALLPGYRLLFNKKALRERLPPDIGFANINEDPNGTVEGILYDIVDEDLTLLDESERYPDHYTRISITVQTNEKEVHCTTYQARPDKIASGLKPSRNYLNHILAAKDFLSRQYFEALDKSQTYHGECACCLNINEVEFIKEGDRLHMLCQSCREARLVWGDTRGRKLTVAETEAVMQQLVKGSSGFPSIQKLVEEAIALKIIDP</sequence>
<proteinExistence type="predicted"/>
<dbReference type="AlphaFoldDB" id="A0A5B9Q9N0"/>
<dbReference type="RefSeq" id="WP_148073098.1">
    <property type="nucleotide sequence ID" value="NZ_CP042913.1"/>
</dbReference>
<feature type="active site" description="Proton acceptor" evidence="2">
    <location>
        <position position="82"/>
    </location>
</feature>
<dbReference type="EMBL" id="CP042913">
    <property type="protein sequence ID" value="QEG34449.1"/>
    <property type="molecule type" value="Genomic_DNA"/>
</dbReference>
<dbReference type="Gene3D" id="3.10.490.10">
    <property type="entry name" value="Gamma-glutamyl cyclotransferase-like"/>
    <property type="match status" value="1"/>
</dbReference>
<dbReference type="Pfam" id="PF06094">
    <property type="entry name" value="GGACT"/>
    <property type="match status" value="1"/>
</dbReference>
<dbReference type="GO" id="GO:0003839">
    <property type="term" value="F:gamma-glutamylcyclotransferase activity"/>
    <property type="evidence" value="ECO:0007669"/>
    <property type="project" value="InterPro"/>
</dbReference>
<dbReference type="InterPro" id="IPR036568">
    <property type="entry name" value="GGCT-like_sf"/>
</dbReference>
<dbReference type="PANTHER" id="PTHR12935">
    <property type="entry name" value="GAMMA-GLUTAMYLCYCLOTRANSFERASE"/>
    <property type="match status" value="1"/>
</dbReference>
<evidence type="ECO:0000256" key="3">
    <source>
        <dbReference type="PIRSR" id="PIRSR617939-2"/>
    </source>
</evidence>
<name>A0A5B9Q9N0_9BACT</name>
<protein>
    <submittedName>
        <fullName evidence="5">AIG2-like family protein</fullName>
    </submittedName>
</protein>
<dbReference type="KEGG" id="bgok:Pr1d_17290"/>
<feature type="domain" description="Gamma-glutamylcyclotransferase AIG2-like" evidence="4">
    <location>
        <begin position="3"/>
        <end position="113"/>
    </location>
</feature>
<dbReference type="PANTHER" id="PTHR12935:SF0">
    <property type="entry name" value="GAMMA-GLUTAMYLCYCLOTRANSFERASE"/>
    <property type="match status" value="1"/>
</dbReference>
<evidence type="ECO:0000313" key="6">
    <source>
        <dbReference type="Proteomes" id="UP000323917"/>
    </source>
</evidence>
<reference evidence="5 6" key="1">
    <citation type="submission" date="2019-08" db="EMBL/GenBank/DDBJ databases">
        <title>Deep-cultivation of Planctomycetes and their phenomic and genomic characterization uncovers novel biology.</title>
        <authorList>
            <person name="Wiegand S."/>
            <person name="Jogler M."/>
            <person name="Boedeker C."/>
            <person name="Pinto D."/>
            <person name="Vollmers J."/>
            <person name="Rivas-Marin E."/>
            <person name="Kohn T."/>
            <person name="Peeters S.H."/>
            <person name="Heuer A."/>
            <person name="Rast P."/>
            <person name="Oberbeckmann S."/>
            <person name="Bunk B."/>
            <person name="Jeske O."/>
            <person name="Meyerdierks A."/>
            <person name="Storesund J.E."/>
            <person name="Kallscheuer N."/>
            <person name="Luecker S."/>
            <person name="Lage O.M."/>
            <person name="Pohl T."/>
            <person name="Merkel B.J."/>
            <person name="Hornburger P."/>
            <person name="Mueller R.-W."/>
            <person name="Bruemmer F."/>
            <person name="Labrenz M."/>
            <person name="Spormann A.M."/>
            <person name="Op den Camp H."/>
            <person name="Overmann J."/>
            <person name="Amann R."/>
            <person name="Jetten M.S.M."/>
            <person name="Mascher T."/>
            <person name="Medema M.H."/>
            <person name="Devos D.P."/>
            <person name="Kaster A.-K."/>
            <person name="Ovreas L."/>
            <person name="Rohde M."/>
            <person name="Galperin M.Y."/>
            <person name="Jogler C."/>
        </authorList>
    </citation>
    <scope>NUCLEOTIDE SEQUENCE [LARGE SCALE GENOMIC DNA]</scope>
    <source>
        <strain evidence="5 6">Pr1d</strain>
    </source>
</reference>
<keyword evidence="6" id="KW-1185">Reference proteome</keyword>
<feature type="binding site" evidence="3">
    <location>
        <begin position="3"/>
        <end position="8"/>
    </location>
    <ligand>
        <name>substrate</name>
    </ligand>
</feature>
<dbReference type="InterPro" id="IPR009288">
    <property type="entry name" value="AIG2-like_dom"/>
</dbReference>
<evidence type="ECO:0000256" key="1">
    <source>
        <dbReference type="ARBA" id="ARBA00023239"/>
    </source>
</evidence>
<dbReference type="OrthoDB" id="158990at2"/>
<dbReference type="InterPro" id="IPR013024">
    <property type="entry name" value="GGCT-like"/>
</dbReference>